<proteinExistence type="predicted"/>
<dbReference type="EMBL" id="CATOUU010000994">
    <property type="protein sequence ID" value="CAI9965780.1"/>
    <property type="molecule type" value="Genomic_DNA"/>
</dbReference>
<sequence length="193" mass="22421">MSTQDDFESSSSISFQSDSEAERRDLELERQHLKADLKYGGLDDESDQQSENQVDEQVKEKVMNEQFQKPTKYNNAEVQEAQKKEADLILQSALNDLANIKQQPMQTDTKMDRVKAEKLAQIQARNENQKMRQAKLKEAQEIDQMLEQKKKLLQQYEQVEKQKIEAGILLPSQYSGGPSKCFFELGRRMKFII</sequence>
<name>A0AA86REA1_9EUKA</name>
<evidence type="ECO:0000256" key="2">
    <source>
        <dbReference type="SAM" id="MobiDB-lite"/>
    </source>
</evidence>
<feature type="compositionally biased region" description="Basic and acidic residues" evidence="2">
    <location>
        <begin position="20"/>
        <end position="37"/>
    </location>
</feature>
<evidence type="ECO:0000313" key="5">
    <source>
        <dbReference type="Proteomes" id="UP001642409"/>
    </source>
</evidence>
<evidence type="ECO:0000313" key="3">
    <source>
        <dbReference type="EMBL" id="CAI9965780.1"/>
    </source>
</evidence>
<comment type="caution">
    <text evidence="3">The sequence shown here is derived from an EMBL/GenBank/DDBJ whole genome shotgun (WGS) entry which is preliminary data.</text>
</comment>
<evidence type="ECO:0000256" key="1">
    <source>
        <dbReference type="SAM" id="Coils"/>
    </source>
</evidence>
<dbReference type="AlphaFoldDB" id="A0AA86REA1"/>
<organism evidence="3">
    <name type="scientific">Hexamita inflata</name>
    <dbReference type="NCBI Taxonomy" id="28002"/>
    <lineage>
        <taxon>Eukaryota</taxon>
        <taxon>Metamonada</taxon>
        <taxon>Diplomonadida</taxon>
        <taxon>Hexamitidae</taxon>
        <taxon>Hexamitinae</taxon>
        <taxon>Hexamita</taxon>
    </lineage>
</organism>
<evidence type="ECO:0000313" key="4">
    <source>
        <dbReference type="EMBL" id="CAL6029681.1"/>
    </source>
</evidence>
<feature type="coiled-coil region" evidence="1">
    <location>
        <begin position="83"/>
        <end position="162"/>
    </location>
</feature>
<accession>A0AA86REA1</accession>
<keyword evidence="5" id="KW-1185">Reference proteome</keyword>
<dbReference type="EMBL" id="CAXDID020000111">
    <property type="protein sequence ID" value="CAL6029681.1"/>
    <property type="molecule type" value="Genomic_DNA"/>
</dbReference>
<reference evidence="4 5" key="2">
    <citation type="submission" date="2024-07" db="EMBL/GenBank/DDBJ databases">
        <authorList>
            <person name="Akdeniz Z."/>
        </authorList>
    </citation>
    <scope>NUCLEOTIDE SEQUENCE [LARGE SCALE GENOMIC DNA]</scope>
</reference>
<dbReference type="Proteomes" id="UP001642409">
    <property type="component" value="Unassembled WGS sequence"/>
</dbReference>
<gene>
    <name evidence="4" type="ORF">HINF_LOCUS32558</name>
    <name evidence="3" type="ORF">HINF_LOCUS53425</name>
</gene>
<feature type="region of interest" description="Disordered" evidence="2">
    <location>
        <begin position="1"/>
        <end position="59"/>
    </location>
</feature>
<protein>
    <submittedName>
        <fullName evidence="4">Hypothetical_protein</fullName>
    </submittedName>
</protein>
<keyword evidence="1" id="KW-0175">Coiled coil</keyword>
<feature type="compositionally biased region" description="Low complexity" evidence="2">
    <location>
        <begin position="9"/>
        <end position="18"/>
    </location>
</feature>
<reference evidence="3" key="1">
    <citation type="submission" date="2023-06" db="EMBL/GenBank/DDBJ databases">
        <authorList>
            <person name="Kurt Z."/>
        </authorList>
    </citation>
    <scope>NUCLEOTIDE SEQUENCE</scope>
</reference>